<keyword evidence="5" id="KW-1133">Transmembrane helix</keyword>
<dbReference type="PANTHER" id="PTHR12137:SF54">
    <property type="entry name" value="CARBOHYDRATE SULFOTRANSFERASE"/>
    <property type="match status" value="1"/>
</dbReference>
<dbReference type="OrthoDB" id="2019940at2759"/>
<evidence type="ECO:0000256" key="5">
    <source>
        <dbReference type="ARBA" id="ARBA00022989"/>
    </source>
</evidence>
<dbReference type="PANTHER" id="PTHR12137">
    <property type="entry name" value="CARBOHYDRATE SULFOTRANSFERASE"/>
    <property type="match status" value="1"/>
</dbReference>
<keyword evidence="12" id="KW-1185">Reference proteome</keyword>
<evidence type="ECO:0000256" key="2">
    <source>
        <dbReference type="ARBA" id="ARBA00006339"/>
    </source>
</evidence>
<dbReference type="EMBL" id="CADCXV010000953">
    <property type="protein sequence ID" value="CAB0039333.1"/>
    <property type="molecule type" value="Genomic_DNA"/>
</dbReference>
<protein>
    <recommendedName>
        <fullName evidence="9">Carbohydrate sulfotransferase</fullName>
        <ecNumber evidence="9">2.8.2.-</ecNumber>
    </recommendedName>
</protein>
<dbReference type="InterPro" id="IPR005331">
    <property type="entry name" value="Sulfotransferase"/>
</dbReference>
<gene>
    <name evidence="11" type="ORF">TBRA_LOCUS11079</name>
</gene>
<keyword evidence="9" id="KW-0119">Carbohydrate metabolism</keyword>
<dbReference type="GO" id="GO:0008146">
    <property type="term" value="F:sulfotransferase activity"/>
    <property type="evidence" value="ECO:0007669"/>
    <property type="project" value="InterPro"/>
</dbReference>
<keyword evidence="9" id="KW-0735">Signal-anchor</keyword>
<keyword evidence="7" id="KW-0472">Membrane</keyword>
<evidence type="ECO:0000256" key="7">
    <source>
        <dbReference type="ARBA" id="ARBA00023136"/>
    </source>
</evidence>
<keyword evidence="6 9" id="KW-0333">Golgi apparatus</keyword>
<accession>A0A6H5IWN6</accession>
<evidence type="ECO:0000256" key="4">
    <source>
        <dbReference type="ARBA" id="ARBA00022692"/>
    </source>
</evidence>
<name>A0A6H5IWN6_9HYME</name>
<dbReference type="InterPro" id="IPR018011">
    <property type="entry name" value="Carb_sulfotrans_8-10"/>
</dbReference>
<dbReference type="GO" id="GO:0000139">
    <property type="term" value="C:Golgi membrane"/>
    <property type="evidence" value="ECO:0007669"/>
    <property type="project" value="UniProtKB-SubCell"/>
</dbReference>
<evidence type="ECO:0000313" key="11">
    <source>
        <dbReference type="EMBL" id="CAB0039333.1"/>
    </source>
</evidence>
<dbReference type="AlphaFoldDB" id="A0A6H5IWN6"/>
<keyword evidence="8 9" id="KW-0325">Glycoprotein</keyword>
<evidence type="ECO:0000313" key="12">
    <source>
        <dbReference type="Proteomes" id="UP000479190"/>
    </source>
</evidence>
<keyword evidence="3 9" id="KW-0808">Transferase</keyword>
<feature type="chain" id="PRO_5026153607" description="Carbohydrate sulfotransferase" evidence="10">
    <location>
        <begin position="24"/>
        <end position="322"/>
    </location>
</feature>
<evidence type="ECO:0000256" key="9">
    <source>
        <dbReference type="RuleBase" id="RU364020"/>
    </source>
</evidence>
<comment type="similarity">
    <text evidence="2 9">Belongs to the sulfotransferase 2 family.</text>
</comment>
<keyword evidence="4" id="KW-0812">Transmembrane</keyword>
<dbReference type="SUPFAM" id="SSF52540">
    <property type="entry name" value="P-loop containing nucleoside triphosphate hydrolases"/>
    <property type="match status" value="1"/>
</dbReference>
<feature type="signal peptide" evidence="10">
    <location>
        <begin position="1"/>
        <end position="23"/>
    </location>
</feature>
<sequence>MKIWALVLSVIGASLAWIGRVAAQEVWADIGNRYSLSGPNALTRSTLLDRQEKLQNKCDQSSRRELTRDPELFKNLLVDDQHKLLYCYVPKVACTNWKRVLMVATGKWKKVNSALEIPAALAHAIGTFQRLSNFEMAEIEDRLATYNKLIVVRHPFERLLSAYRNKFEAKNEKSSSYFQSRFGRKIIKKYRRNPSTGSLLLGNDVTFKEFVDFIVDDDNENGTRNEHWQSITDLCHPCSVNYNLVSKYETLVEDATEILERIGVDSVTFPSRPRNVEPTENILDKYYSTLSYGQLRDLAKLYHRDFYLFDYSVEKILGFSIA</sequence>
<reference evidence="11 12" key="1">
    <citation type="submission" date="2020-02" db="EMBL/GenBank/DDBJ databases">
        <authorList>
            <person name="Ferguson B K."/>
        </authorList>
    </citation>
    <scope>NUCLEOTIDE SEQUENCE [LARGE SCALE GENOMIC DNA]</scope>
</reference>
<evidence type="ECO:0000256" key="3">
    <source>
        <dbReference type="ARBA" id="ARBA00022679"/>
    </source>
</evidence>
<dbReference type="EC" id="2.8.2.-" evidence="9"/>
<organism evidence="11 12">
    <name type="scientific">Trichogramma brassicae</name>
    <dbReference type="NCBI Taxonomy" id="86971"/>
    <lineage>
        <taxon>Eukaryota</taxon>
        <taxon>Metazoa</taxon>
        <taxon>Ecdysozoa</taxon>
        <taxon>Arthropoda</taxon>
        <taxon>Hexapoda</taxon>
        <taxon>Insecta</taxon>
        <taxon>Pterygota</taxon>
        <taxon>Neoptera</taxon>
        <taxon>Endopterygota</taxon>
        <taxon>Hymenoptera</taxon>
        <taxon>Apocrita</taxon>
        <taxon>Proctotrupomorpha</taxon>
        <taxon>Chalcidoidea</taxon>
        <taxon>Trichogrammatidae</taxon>
        <taxon>Trichogramma</taxon>
    </lineage>
</organism>
<dbReference type="Proteomes" id="UP000479190">
    <property type="component" value="Unassembled WGS sequence"/>
</dbReference>
<dbReference type="InterPro" id="IPR027417">
    <property type="entry name" value="P-loop_NTPase"/>
</dbReference>
<proteinExistence type="inferred from homology"/>
<evidence type="ECO:0000256" key="10">
    <source>
        <dbReference type="SAM" id="SignalP"/>
    </source>
</evidence>
<dbReference type="GO" id="GO:0016051">
    <property type="term" value="P:carbohydrate biosynthetic process"/>
    <property type="evidence" value="ECO:0007669"/>
    <property type="project" value="InterPro"/>
</dbReference>
<evidence type="ECO:0000256" key="1">
    <source>
        <dbReference type="ARBA" id="ARBA00004323"/>
    </source>
</evidence>
<comment type="subcellular location">
    <subcellularLocation>
        <location evidence="1 9">Golgi apparatus membrane</location>
        <topology evidence="1 9">Single-pass type II membrane protein</topology>
    </subcellularLocation>
</comment>
<evidence type="ECO:0000256" key="6">
    <source>
        <dbReference type="ARBA" id="ARBA00023034"/>
    </source>
</evidence>
<dbReference type="Pfam" id="PF03567">
    <property type="entry name" value="Sulfotransfer_2"/>
    <property type="match status" value="1"/>
</dbReference>
<evidence type="ECO:0000256" key="8">
    <source>
        <dbReference type="ARBA" id="ARBA00023180"/>
    </source>
</evidence>
<keyword evidence="10" id="KW-0732">Signal</keyword>